<protein>
    <submittedName>
        <fullName evidence="1">Uncharacterized protein</fullName>
    </submittedName>
</protein>
<keyword evidence="2" id="KW-1185">Reference proteome</keyword>
<dbReference type="EMBL" id="JAMWBK010000002">
    <property type="protein sequence ID" value="KAJ8907412.1"/>
    <property type="molecule type" value="Genomic_DNA"/>
</dbReference>
<name>A0AAV8V1D8_9RHOD</name>
<evidence type="ECO:0000313" key="2">
    <source>
        <dbReference type="Proteomes" id="UP001157974"/>
    </source>
</evidence>
<reference evidence="1 2" key="1">
    <citation type="journal article" date="2023" name="Nat. Commun.">
        <title>Origin of minicircular mitochondrial genomes in red algae.</title>
        <authorList>
            <person name="Lee Y."/>
            <person name="Cho C.H."/>
            <person name="Lee Y.M."/>
            <person name="Park S.I."/>
            <person name="Yang J.H."/>
            <person name="West J.A."/>
            <person name="Bhattacharya D."/>
            <person name="Yoon H.S."/>
        </authorList>
    </citation>
    <scope>NUCLEOTIDE SEQUENCE [LARGE SCALE GENOMIC DNA]</scope>
    <source>
        <strain evidence="1 2">CCMP1338</strain>
        <tissue evidence="1">Whole cell</tissue>
    </source>
</reference>
<dbReference type="AlphaFoldDB" id="A0AAV8V1D8"/>
<dbReference type="Proteomes" id="UP001157974">
    <property type="component" value="Unassembled WGS sequence"/>
</dbReference>
<sequence>MDIGAAAAGKPAEQKYERLYSELLYQNVLSELFSLSSALSRVGQMAKRSSQKRREVNHVEDFDPYIVLPA</sequence>
<comment type="caution">
    <text evidence="1">The sequence shown here is derived from an EMBL/GenBank/DDBJ whole genome shotgun (WGS) entry which is preliminary data.</text>
</comment>
<gene>
    <name evidence="1" type="ORF">NDN08_007524</name>
</gene>
<organism evidence="1 2">
    <name type="scientific">Rhodosorus marinus</name>
    <dbReference type="NCBI Taxonomy" id="101924"/>
    <lineage>
        <taxon>Eukaryota</taxon>
        <taxon>Rhodophyta</taxon>
        <taxon>Stylonematophyceae</taxon>
        <taxon>Stylonematales</taxon>
        <taxon>Stylonemataceae</taxon>
        <taxon>Rhodosorus</taxon>
    </lineage>
</organism>
<evidence type="ECO:0000313" key="1">
    <source>
        <dbReference type="EMBL" id="KAJ8907412.1"/>
    </source>
</evidence>
<proteinExistence type="predicted"/>
<accession>A0AAV8V1D8</accession>